<organism evidence="2 3">
    <name type="scientific">Macaca mulatta</name>
    <name type="common">Rhesus macaque</name>
    <dbReference type="NCBI Taxonomy" id="9544"/>
    <lineage>
        <taxon>Eukaryota</taxon>
        <taxon>Metazoa</taxon>
        <taxon>Chordata</taxon>
        <taxon>Craniata</taxon>
        <taxon>Vertebrata</taxon>
        <taxon>Euteleostomi</taxon>
        <taxon>Mammalia</taxon>
        <taxon>Eutheria</taxon>
        <taxon>Euarchontoglires</taxon>
        <taxon>Primates</taxon>
        <taxon>Haplorrhini</taxon>
        <taxon>Catarrhini</taxon>
        <taxon>Cercopithecidae</taxon>
        <taxon>Cercopithecinae</taxon>
        <taxon>Macaca</taxon>
    </lineage>
</organism>
<feature type="transmembrane region" description="Helical" evidence="1">
    <location>
        <begin position="12"/>
        <end position="39"/>
    </location>
</feature>
<dbReference type="PANTHER" id="PTHR12138:SF133">
    <property type="entry name" value="SECRETED PROTEIN"/>
    <property type="match status" value="1"/>
</dbReference>
<keyword evidence="1" id="KW-1133">Transmembrane helix</keyword>
<dbReference type="PANTHER" id="PTHR12138">
    <property type="entry name" value="PRIMATE-EXPANDED PROTEIN FAMILY"/>
    <property type="match status" value="1"/>
</dbReference>
<protein>
    <submittedName>
        <fullName evidence="2">Uncharacterized protein</fullName>
    </submittedName>
</protein>
<keyword evidence="1" id="KW-0472">Membrane</keyword>
<dbReference type="Ensembl" id="ENSMMUT00000107844.1">
    <property type="protein sequence ID" value="ENSMMUP00000065223.1"/>
    <property type="gene ID" value="ENSMMUG00000055287.1"/>
</dbReference>
<dbReference type="Proteomes" id="UP000006718">
    <property type="component" value="Chromosome 11"/>
</dbReference>
<reference evidence="3" key="1">
    <citation type="journal article" date="2007" name="Science">
        <title>Evolutionary and biomedical insights from the rhesus macaque genome.</title>
        <authorList>
            <person name="Gibbs R.A."/>
            <person name="Rogers J."/>
            <person name="Katze M.G."/>
            <person name="Bumgarner R."/>
            <person name="Weinstock G.M."/>
            <person name="Mardis E.R."/>
            <person name="Remington K.A."/>
            <person name="Strausberg R.L."/>
            <person name="Venter J.C."/>
            <person name="Wilson R.K."/>
            <person name="Batzer M.A."/>
            <person name="Bustamante C.D."/>
            <person name="Eichler E.E."/>
            <person name="Hahn M.W."/>
            <person name="Hardison R.C."/>
            <person name="Makova K.D."/>
            <person name="Miller W."/>
            <person name="Milosavljevic A."/>
            <person name="Palermo R.E."/>
            <person name="Siepel A."/>
            <person name="Sikela J.M."/>
            <person name="Attaway T."/>
            <person name="Bell S."/>
            <person name="Bernard K.E."/>
            <person name="Buhay C.J."/>
            <person name="Chandrabose M.N."/>
            <person name="Dao M."/>
            <person name="Davis C."/>
            <person name="Delehaunty K.D."/>
            <person name="Ding Y."/>
            <person name="Dinh H.H."/>
            <person name="Dugan-Rocha S."/>
            <person name="Fulton L.A."/>
            <person name="Gabisi R.A."/>
            <person name="Garner T.T."/>
            <person name="Godfrey J."/>
            <person name="Hawes A.C."/>
            <person name="Hernandez J."/>
            <person name="Hines S."/>
            <person name="Holder M."/>
            <person name="Hume J."/>
            <person name="Jhangiani S.N."/>
            <person name="Joshi V."/>
            <person name="Khan Z.M."/>
            <person name="Kirkness E.F."/>
            <person name="Cree A."/>
            <person name="Fowler R.G."/>
            <person name="Lee S."/>
            <person name="Lewis L.R."/>
            <person name="Li Z."/>
            <person name="Liu Y.-S."/>
            <person name="Moore S.M."/>
            <person name="Muzny D."/>
            <person name="Nazareth L.V."/>
            <person name="Ngo D.N."/>
            <person name="Okwuonu G.O."/>
            <person name="Pai G."/>
            <person name="Parker D."/>
            <person name="Paul H.A."/>
            <person name="Pfannkoch C."/>
            <person name="Pohl C.S."/>
            <person name="Rogers Y.-H.C."/>
            <person name="Ruiz S.J."/>
            <person name="Sabo A."/>
            <person name="Santibanez J."/>
            <person name="Schneider B.W."/>
            <person name="Smith S.M."/>
            <person name="Sodergren E."/>
            <person name="Svatek A.F."/>
            <person name="Utterback T.R."/>
            <person name="Vattathil S."/>
            <person name="Warren W."/>
            <person name="White C.S."/>
            <person name="Chinwalla A.T."/>
            <person name="Feng Y."/>
            <person name="Halpern A.L."/>
            <person name="Hillier L.W."/>
            <person name="Huang X."/>
            <person name="Minx P."/>
            <person name="Nelson J.O."/>
            <person name="Pepin K.H."/>
            <person name="Qin X."/>
            <person name="Sutton G.G."/>
            <person name="Venter E."/>
            <person name="Walenz B.P."/>
            <person name="Wallis J.W."/>
            <person name="Worley K.C."/>
            <person name="Yang S.-P."/>
            <person name="Jones S.M."/>
            <person name="Marra M.A."/>
            <person name="Rocchi M."/>
            <person name="Schein J.E."/>
            <person name="Baertsch R."/>
            <person name="Clarke L."/>
            <person name="Csuros M."/>
            <person name="Glasscock J."/>
            <person name="Harris R.A."/>
            <person name="Havlak P."/>
            <person name="Jackson A.R."/>
            <person name="Jiang H."/>
            <person name="Liu Y."/>
            <person name="Messina D.N."/>
            <person name="Shen Y."/>
            <person name="Song H.X.-Z."/>
            <person name="Wylie T."/>
            <person name="Zhang L."/>
            <person name="Birney E."/>
            <person name="Han K."/>
            <person name="Konkel M.K."/>
            <person name="Lee J."/>
            <person name="Smit A.F.A."/>
            <person name="Ullmer B."/>
            <person name="Wang H."/>
            <person name="Xing J."/>
            <person name="Burhans R."/>
            <person name="Cheng Z."/>
            <person name="Karro J.E."/>
            <person name="Ma J."/>
            <person name="Raney B."/>
            <person name="She X."/>
            <person name="Cox M.J."/>
            <person name="Demuth J.P."/>
            <person name="Dumas L.J."/>
            <person name="Han S.-G."/>
            <person name="Hopkins J."/>
            <person name="Karimpour-Fard A."/>
            <person name="Kim Y.H."/>
            <person name="Pollack J.R."/>
            <person name="Vinar T."/>
            <person name="Addo-Quaye C."/>
            <person name="Degenhardt J."/>
            <person name="Denby A."/>
            <person name="Hubisz M.J."/>
            <person name="Indap A."/>
            <person name="Kosiol C."/>
            <person name="Lahn B.T."/>
            <person name="Lawson H.A."/>
            <person name="Marklein A."/>
            <person name="Nielsen R."/>
            <person name="Vallender E.J."/>
            <person name="Clark A.G."/>
            <person name="Ferguson B."/>
            <person name="Hernandez R.D."/>
            <person name="Hirani K."/>
            <person name="Kehrer-Sawatzki H."/>
            <person name="Kolb J."/>
            <person name="Patil S."/>
            <person name="Pu L.-L."/>
            <person name="Ren Y."/>
            <person name="Smith D.G."/>
            <person name="Wheeler D.A."/>
            <person name="Schenck I."/>
            <person name="Ball E.V."/>
            <person name="Chen R."/>
            <person name="Cooper D.N."/>
            <person name="Giardine B."/>
            <person name="Hsu F."/>
            <person name="Kent W.J."/>
            <person name="Lesk A."/>
            <person name="Nelson D.L."/>
            <person name="O'brien W.E."/>
            <person name="Pruefer K."/>
            <person name="Stenson P.D."/>
            <person name="Wallace J.C."/>
            <person name="Ke H."/>
            <person name="Liu X.-M."/>
            <person name="Wang P."/>
            <person name="Xiang A.P."/>
            <person name="Yang F."/>
            <person name="Barber G.P."/>
            <person name="Haussler D."/>
            <person name="Karolchik D."/>
            <person name="Kern A.D."/>
            <person name="Kuhn R.M."/>
            <person name="Smith K.E."/>
            <person name="Zwieg A.S."/>
        </authorList>
    </citation>
    <scope>NUCLEOTIDE SEQUENCE [LARGE SCALE GENOMIC DNA]</scope>
    <source>
        <strain evidence="3">17573</strain>
    </source>
</reference>
<proteinExistence type="predicted"/>
<dbReference type="PRINTS" id="PR02045">
    <property type="entry name" value="F138DOMAIN"/>
</dbReference>
<reference evidence="2" key="4">
    <citation type="submission" date="2025-09" db="UniProtKB">
        <authorList>
            <consortium name="Ensembl"/>
        </authorList>
    </citation>
    <scope>IDENTIFICATION</scope>
    <source>
        <strain evidence="2">17573</strain>
    </source>
</reference>
<keyword evidence="1" id="KW-0812">Transmembrane</keyword>
<evidence type="ECO:0000313" key="2">
    <source>
        <dbReference type="Ensembl" id="ENSMMUP00000065223.1"/>
    </source>
</evidence>
<dbReference type="Bgee" id="ENSMMUG00000055287">
    <property type="expression patterns" value="Expressed in liver and 20 other cell types or tissues"/>
</dbReference>
<sequence length="153" mass="16764">TVILKSQIKRTCIIGVLNIFQCSSLSPTQFVLFVLRWIFTLLPRLECSGTISAHCNPCLLGSSDSPTSASQVAGITGAHHHTWLVFVFLVDMGFHHIGQDGLKLLTSSDPPALASQSVGITGVSHRIWPQCLFLYNFLKVKGFPINPRSTTKE</sequence>
<dbReference type="GeneTree" id="ENSGT01120000271815"/>
<evidence type="ECO:0000256" key="1">
    <source>
        <dbReference type="SAM" id="Phobius"/>
    </source>
</evidence>
<evidence type="ECO:0000313" key="3">
    <source>
        <dbReference type="Proteomes" id="UP000006718"/>
    </source>
</evidence>
<accession>A0A5F7ZKS1</accession>
<dbReference type="VEuPathDB" id="HostDB:ENSMMUG00000055287"/>
<name>A0A5F7ZKS1_MACMU</name>
<keyword evidence="3" id="KW-1185">Reference proteome</keyword>
<reference evidence="2" key="3">
    <citation type="submission" date="2025-08" db="UniProtKB">
        <authorList>
            <consortium name="Ensembl"/>
        </authorList>
    </citation>
    <scope>IDENTIFICATION</scope>
    <source>
        <strain evidence="2">17573</strain>
    </source>
</reference>
<reference evidence="2" key="2">
    <citation type="submission" date="2019-01" db="EMBL/GenBank/DDBJ databases">
        <authorList>
            <person name="Graves T."/>
            <person name="Eichler E.E."/>
            <person name="Wilson R.K."/>
        </authorList>
    </citation>
    <scope>NUCLEOTIDE SEQUENCE [LARGE SCALE GENOMIC DNA]</scope>
    <source>
        <strain evidence="2">17573</strain>
    </source>
</reference>
<dbReference type="AlphaFoldDB" id="A0A5F7ZKS1"/>
<dbReference type="InParanoid" id="A0A5F7ZKS1"/>